<evidence type="ECO:0000256" key="2">
    <source>
        <dbReference type="ARBA" id="ARBA00004191"/>
    </source>
</evidence>
<evidence type="ECO:0000256" key="19">
    <source>
        <dbReference type="RuleBase" id="RU004335"/>
    </source>
</evidence>
<dbReference type="Gene3D" id="3.20.20.80">
    <property type="entry name" value="Glycosidases"/>
    <property type="match status" value="1"/>
</dbReference>
<feature type="compositionally biased region" description="Polar residues" evidence="20">
    <location>
        <begin position="64"/>
        <end position="97"/>
    </location>
</feature>
<dbReference type="PANTHER" id="PTHR16631:SF17">
    <property type="entry name" value="GLUCAN ENDO-1,3-BETA-GLUCOSIDASE BTGC"/>
    <property type="match status" value="1"/>
</dbReference>
<dbReference type="Pfam" id="PF00332">
    <property type="entry name" value="Glyco_hydro_17"/>
    <property type="match status" value="1"/>
</dbReference>
<dbReference type="InterPro" id="IPR050732">
    <property type="entry name" value="Beta-glucan_modifiers"/>
</dbReference>
<feature type="transmembrane region" description="Helical" evidence="21">
    <location>
        <begin position="382"/>
        <end position="404"/>
    </location>
</feature>
<dbReference type="SUPFAM" id="SSF51445">
    <property type="entry name" value="(Trans)glycosidases"/>
    <property type="match status" value="1"/>
</dbReference>
<keyword evidence="10" id="KW-0378">Hydrolase</keyword>
<evidence type="ECO:0000256" key="9">
    <source>
        <dbReference type="ARBA" id="ARBA00022729"/>
    </source>
</evidence>
<evidence type="ECO:0000256" key="3">
    <source>
        <dbReference type="ARBA" id="ARBA00004401"/>
    </source>
</evidence>
<feature type="compositionally biased region" description="Acidic residues" evidence="20">
    <location>
        <begin position="272"/>
        <end position="282"/>
    </location>
</feature>
<keyword evidence="21" id="KW-1133">Transmembrane helix</keyword>
<feature type="region of interest" description="Disordered" evidence="20">
    <location>
        <begin position="176"/>
        <end position="248"/>
    </location>
</feature>
<comment type="caution">
    <text evidence="22">The sequence shown here is derived from an EMBL/GenBank/DDBJ whole genome shotgun (WGS) entry which is preliminary data.</text>
</comment>
<evidence type="ECO:0000256" key="10">
    <source>
        <dbReference type="ARBA" id="ARBA00022801"/>
    </source>
</evidence>
<evidence type="ECO:0000256" key="15">
    <source>
        <dbReference type="ARBA" id="ARBA00023326"/>
    </source>
</evidence>
<evidence type="ECO:0000256" key="5">
    <source>
        <dbReference type="ARBA" id="ARBA00012780"/>
    </source>
</evidence>
<feature type="region of interest" description="Disordered" evidence="20">
    <location>
        <begin position="334"/>
        <end position="371"/>
    </location>
</feature>
<feature type="compositionally biased region" description="Low complexity" evidence="20">
    <location>
        <begin position="343"/>
        <end position="358"/>
    </location>
</feature>
<comment type="function">
    <text evidence="16">Glucanases play a role in cell expansion during growth, in cell-cell fusion during mating, and in spore release during sporulation. This enzyme may be involved in beta-glucan degradation. Active on laminarin and lichenan.</text>
</comment>
<keyword evidence="6" id="KW-1003">Cell membrane</keyword>
<evidence type="ECO:0000256" key="11">
    <source>
        <dbReference type="ARBA" id="ARBA00023136"/>
    </source>
</evidence>
<feature type="region of interest" description="Disordered" evidence="20">
    <location>
        <begin position="266"/>
        <end position="310"/>
    </location>
</feature>
<evidence type="ECO:0000256" key="7">
    <source>
        <dbReference type="ARBA" id="ARBA00022512"/>
    </source>
</evidence>
<protein>
    <recommendedName>
        <fullName evidence="5">glucan endo-1,3-beta-D-glucosidase</fullName>
        <ecNumber evidence="5">3.2.1.39</ecNumber>
    </recommendedName>
    <alternativeName>
        <fullName evidence="18">Endo-1,3-beta-glucanase btgC</fullName>
    </alternativeName>
    <alternativeName>
        <fullName evidence="17">Laminarinase btgC</fullName>
    </alternativeName>
</protein>
<keyword evidence="11 21" id="KW-0472">Membrane</keyword>
<keyword evidence="9" id="KW-0732">Signal</keyword>
<accession>A0ABR4AEV7</accession>
<dbReference type="InterPro" id="IPR000490">
    <property type="entry name" value="Glyco_hydro_17"/>
</dbReference>
<evidence type="ECO:0000256" key="14">
    <source>
        <dbReference type="ARBA" id="ARBA00023316"/>
    </source>
</evidence>
<proteinExistence type="inferred from homology"/>
<evidence type="ECO:0000313" key="22">
    <source>
        <dbReference type="EMBL" id="KAL2044019.1"/>
    </source>
</evidence>
<dbReference type="EC" id="3.2.1.39" evidence="5"/>
<keyword evidence="23" id="KW-1185">Reference proteome</keyword>
<evidence type="ECO:0000256" key="1">
    <source>
        <dbReference type="ARBA" id="ARBA00000382"/>
    </source>
</evidence>
<comment type="catalytic activity">
    <reaction evidence="1">
        <text>Hydrolysis of (1-&gt;3)-beta-D-glucosidic linkages in (1-&gt;3)-beta-D-glucans.</text>
        <dbReference type="EC" id="3.2.1.39"/>
    </reaction>
</comment>
<keyword evidence="15" id="KW-0624">Polysaccharide degradation</keyword>
<keyword evidence="14" id="KW-0961">Cell wall biogenesis/degradation</keyword>
<keyword evidence="12" id="KW-0325">Glycoprotein</keyword>
<evidence type="ECO:0000256" key="12">
    <source>
        <dbReference type="ARBA" id="ARBA00023180"/>
    </source>
</evidence>
<keyword evidence="8" id="KW-0964">Secreted</keyword>
<keyword evidence="7" id="KW-0134">Cell wall</keyword>
<evidence type="ECO:0000256" key="8">
    <source>
        <dbReference type="ARBA" id="ARBA00022525"/>
    </source>
</evidence>
<sequence>MSGLGRTFSFNDDDEASLSAHRRSHLTQDSNAFRDTQPSSPPAYADSPPRRYNDSPPPPPAHRSQASVAYQLPQPTDSPDSGYTRPQIQLNTRQAQEGSYGDRGLDHSTSNRTTSTITPGADNMGEKAAGGGIAGIAYGVANTNERESGLEAMRGLEDIPEVHRGFPPERDYDAIGTSTPYVPAPPSFHQARDPFSSPAPSGRSNPFDDGRGSDVHTPGDLTPRGYPSTHSIPLSDYPQHEAYDNGGGLYADNPYNRFSTAWDPRVGRGDINPDEIEDDGDEGMAPPIGPRRSILGLKSQPNQSGAGAAAAGVGGAAATGGVLGALGSLVGRKNTVPTGARDPSGQYGPVPGSSSGPGFDDKGVEKSQWLSKQTSGRRRLRWIVGIIIALVVIGAIVGGVIGALKNRHSSSGSSSSDTGSSTPKDSGLTKDSAQIQKLLNNPGLHKVFPGMDYTPFNAQYPACLINPPSQDNVTMDVAVLSQLTNTIRLYGTDCNQTEMVLHAISKLALPDMKVWLGVWLDKNSTTNDRGLSAMYDILSKNGAGPFAGVIIGNEVLYRQDMTLDQLGNILSGVRQNLTNQKISLPVATSDLGDAWTTGLAADSDLVMSNVHPFFAGVGVDTAAAWTYNFWTQFDTPLTQGTNKVNVISETGWPSAGGKDCGKLNVHDCTPGAVAGIDEMNKFMDTFICQSLTNKTDFFWFEAFDEPWKVQFNTKDEQWEDKWGLMDSGRNLKQGLKIPDCGGQTIPSR</sequence>
<evidence type="ECO:0000256" key="16">
    <source>
        <dbReference type="ARBA" id="ARBA00037649"/>
    </source>
</evidence>
<gene>
    <name evidence="22" type="ORF">N7G274_003540</name>
</gene>
<evidence type="ECO:0000256" key="6">
    <source>
        <dbReference type="ARBA" id="ARBA00022475"/>
    </source>
</evidence>
<name>A0ABR4AEV7_9LECA</name>
<evidence type="ECO:0000256" key="13">
    <source>
        <dbReference type="ARBA" id="ARBA00023277"/>
    </source>
</evidence>
<evidence type="ECO:0000313" key="23">
    <source>
        <dbReference type="Proteomes" id="UP001590950"/>
    </source>
</evidence>
<feature type="compositionally biased region" description="Polar residues" evidence="20">
    <location>
        <begin position="27"/>
        <end position="37"/>
    </location>
</feature>
<evidence type="ECO:0000256" key="18">
    <source>
        <dbReference type="ARBA" id="ARBA00043078"/>
    </source>
</evidence>
<feature type="compositionally biased region" description="Low complexity" evidence="20">
    <location>
        <begin position="409"/>
        <end position="426"/>
    </location>
</feature>
<dbReference type="PANTHER" id="PTHR16631">
    <property type="entry name" value="GLUCAN 1,3-BETA-GLUCOSIDASE"/>
    <property type="match status" value="1"/>
</dbReference>
<comment type="subcellular location">
    <subcellularLocation>
        <location evidence="3">Cell membrane</location>
        <topology evidence="3">Single-pass type II membrane protein</topology>
    </subcellularLocation>
    <subcellularLocation>
        <location evidence="2">Secreted</location>
        <location evidence="2">Cell wall</location>
    </subcellularLocation>
</comment>
<organism evidence="22 23">
    <name type="scientific">Stereocaulon virgatum</name>
    <dbReference type="NCBI Taxonomy" id="373712"/>
    <lineage>
        <taxon>Eukaryota</taxon>
        <taxon>Fungi</taxon>
        <taxon>Dikarya</taxon>
        <taxon>Ascomycota</taxon>
        <taxon>Pezizomycotina</taxon>
        <taxon>Lecanoromycetes</taxon>
        <taxon>OSLEUM clade</taxon>
        <taxon>Lecanoromycetidae</taxon>
        <taxon>Lecanorales</taxon>
        <taxon>Lecanorineae</taxon>
        <taxon>Stereocaulaceae</taxon>
        <taxon>Stereocaulon</taxon>
    </lineage>
</organism>
<reference evidence="22 23" key="1">
    <citation type="submission" date="2024-09" db="EMBL/GenBank/DDBJ databases">
        <title>Rethinking Asexuality: The Enigmatic Case of Functional Sexual Genes in Lepraria (Stereocaulaceae).</title>
        <authorList>
            <person name="Doellman M."/>
            <person name="Sun Y."/>
            <person name="Barcenas-Pena A."/>
            <person name="Lumbsch H.T."/>
            <person name="Grewe F."/>
        </authorList>
    </citation>
    <scope>NUCLEOTIDE SEQUENCE [LARGE SCALE GENOMIC DNA]</scope>
    <source>
        <strain evidence="22 23">Mercado 3170</strain>
    </source>
</reference>
<evidence type="ECO:0000256" key="4">
    <source>
        <dbReference type="ARBA" id="ARBA00008773"/>
    </source>
</evidence>
<feature type="region of interest" description="Disordered" evidence="20">
    <location>
        <begin position="407"/>
        <end position="430"/>
    </location>
</feature>
<dbReference type="InterPro" id="IPR017853">
    <property type="entry name" value="GH"/>
</dbReference>
<evidence type="ECO:0000256" key="17">
    <source>
        <dbReference type="ARBA" id="ARBA00042373"/>
    </source>
</evidence>
<feature type="compositionally biased region" description="Polar residues" evidence="20">
    <location>
        <begin position="107"/>
        <end position="118"/>
    </location>
</feature>
<evidence type="ECO:0000256" key="20">
    <source>
        <dbReference type="SAM" id="MobiDB-lite"/>
    </source>
</evidence>
<dbReference type="EMBL" id="JBEFKJ010000010">
    <property type="protein sequence ID" value="KAL2044019.1"/>
    <property type="molecule type" value="Genomic_DNA"/>
</dbReference>
<keyword evidence="21" id="KW-0812">Transmembrane</keyword>
<comment type="similarity">
    <text evidence="4 19">Belongs to the glycosyl hydrolase 17 family.</text>
</comment>
<keyword evidence="13" id="KW-0119">Carbohydrate metabolism</keyword>
<evidence type="ECO:0000256" key="21">
    <source>
        <dbReference type="SAM" id="Phobius"/>
    </source>
</evidence>
<dbReference type="Proteomes" id="UP001590950">
    <property type="component" value="Unassembled WGS sequence"/>
</dbReference>
<feature type="region of interest" description="Disordered" evidence="20">
    <location>
        <begin position="1"/>
        <end position="126"/>
    </location>
</feature>